<protein>
    <submittedName>
        <fullName evidence="4">16S rRNA G1207 methylase RsmC</fullName>
    </submittedName>
</protein>
<evidence type="ECO:0000313" key="5">
    <source>
        <dbReference type="Proteomes" id="UP000617426"/>
    </source>
</evidence>
<dbReference type="PANTHER" id="PTHR47816:SF4">
    <property type="entry name" value="RIBOSOMAL RNA SMALL SUBUNIT METHYLTRANSFERASE C"/>
    <property type="match status" value="1"/>
</dbReference>
<keyword evidence="5" id="KW-1185">Reference proteome</keyword>
<dbReference type="InterPro" id="IPR007848">
    <property type="entry name" value="Small_mtfrase_dom"/>
</dbReference>
<dbReference type="GO" id="GO:0008757">
    <property type="term" value="F:S-adenosylmethionine-dependent methyltransferase activity"/>
    <property type="evidence" value="ECO:0007669"/>
    <property type="project" value="InterPro"/>
</dbReference>
<dbReference type="SUPFAM" id="SSF53335">
    <property type="entry name" value="S-adenosyl-L-methionine-dependent methyltransferases"/>
    <property type="match status" value="1"/>
</dbReference>
<dbReference type="Gene3D" id="3.40.50.150">
    <property type="entry name" value="Vaccinia Virus protein VP39"/>
    <property type="match status" value="1"/>
</dbReference>
<name>A0A923IYK5_9ACTO</name>
<organism evidence="4 5">
    <name type="scientific">Schaalia hyovaginalis</name>
    <dbReference type="NCBI Taxonomy" id="29316"/>
    <lineage>
        <taxon>Bacteria</taxon>
        <taxon>Bacillati</taxon>
        <taxon>Actinomycetota</taxon>
        <taxon>Actinomycetes</taxon>
        <taxon>Actinomycetales</taxon>
        <taxon>Actinomycetaceae</taxon>
        <taxon>Schaalia</taxon>
    </lineage>
</organism>
<dbReference type="GO" id="GO:0032259">
    <property type="term" value="P:methylation"/>
    <property type="evidence" value="ECO:0007669"/>
    <property type="project" value="UniProtKB-KW"/>
</dbReference>
<dbReference type="RefSeq" id="WP_184454459.1">
    <property type="nucleotide sequence ID" value="NZ_JACHMK010000001.1"/>
</dbReference>
<evidence type="ECO:0000259" key="3">
    <source>
        <dbReference type="Pfam" id="PF05175"/>
    </source>
</evidence>
<accession>A0A923IYK5</accession>
<evidence type="ECO:0000256" key="2">
    <source>
        <dbReference type="ARBA" id="ARBA00022679"/>
    </source>
</evidence>
<dbReference type="Proteomes" id="UP000617426">
    <property type="component" value="Unassembled WGS sequence"/>
</dbReference>
<dbReference type="EMBL" id="JACHMK010000001">
    <property type="protein sequence ID" value="MBB6334431.1"/>
    <property type="molecule type" value="Genomic_DNA"/>
</dbReference>
<dbReference type="InterPro" id="IPR046977">
    <property type="entry name" value="RsmC/RlmG"/>
</dbReference>
<dbReference type="InterPro" id="IPR029063">
    <property type="entry name" value="SAM-dependent_MTases_sf"/>
</dbReference>
<evidence type="ECO:0000313" key="4">
    <source>
        <dbReference type="EMBL" id="MBB6334431.1"/>
    </source>
</evidence>
<dbReference type="Pfam" id="PF05175">
    <property type="entry name" value="MTS"/>
    <property type="match status" value="1"/>
</dbReference>
<proteinExistence type="predicted"/>
<feature type="domain" description="Methyltransferase small" evidence="3">
    <location>
        <begin position="34"/>
        <end position="199"/>
    </location>
</feature>
<dbReference type="AlphaFoldDB" id="A0A923IYK5"/>
<dbReference type="CDD" id="cd02440">
    <property type="entry name" value="AdoMet_MTases"/>
    <property type="match status" value="1"/>
</dbReference>
<reference evidence="4" key="1">
    <citation type="submission" date="2020-08" db="EMBL/GenBank/DDBJ databases">
        <title>Sequencing the genomes of 1000 actinobacteria strains.</title>
        <authorList>
            <person name="Klenk H.-P."/>
        </authorList>
    </citation>
    <scope>NUCLEOTIDE SEQUENCE</scope>
    <source>
        <strain evidence="4">DSM 10695</strain>
    </source>
</reference>
<keyword evidence="2" id="KW-0808">Transferase</keyword>
<gene>
    <name evidence="4" type="ORF">HD592_000996</name>
</gene>
<sequence length="205" mass="22321">MQEQYFSDHAPAADSDLRTLRFEARGAEFVARVSPKVFSATHLDLGTRQLLSEAPDLPSQGRFLDLGCGWGPIGLAMAKEAPGAEVWAIDVNSRAVDLARRNASINGCPNLRALDAEEALEEAESEDLRFDAIWSNPPIRIGKEALHGLLLAWLPRLSADGAAHLVVQRNLGADSLIDWLNGQGLRAVKFASKKGFRIIEVRIAS</sequence>
<comment type="caution">
    <text evidence="4">The sequence shown here is derived from an EMBL/GenBank/DDBJ whole genome shotgun (WGS) entry which is preliminary data.</text>
</comment>
<dbReference type="PANTHER" id="PTHR47816">
    <property type="entry name" value="RIBOSOMAL RNA SMALL SUBUNIT METHYLTRANSFERASE C"/>
    <property type="match status" value="1"/>
</dbReference>
<keyword evidence="1 4" id="KW-0489">Methyltransferase</keyword>
<evidence type="ECO:0000256" key="1">
    <source>
        <dbReference type="ARBA" id="ARBA00022603"/>
    </source>
</evidence>